<dbReference type="AlphaFoldDB" id="A0A2H3DEF7"/>
<keyword evidence="2" id="KW-1185">Reference proteome</keyword>
<proteinExistence type="predicted"/>
<organism evidence="1 2">
    <name type="scientific">Armillaria gallica</name>
    <name type="common">Bulbous honey fungus</name>
    <name type="synonym">Armillaria bulbosa</name>
    <dbReference type="NCBI Taxonomy" id="47427"/>
    <lineage>
        <taxon>Eukaryota</taxon>
        <taxon>Fungi</taxon>
        <taxon>Dikarya</taxon>
        <taxon>Basidiomycota</taxon>
        <taxon>Agaricomycotina</taxon>
        <taxon>Agaricomycetes</taxon>
        <taxon>Agaricomycetidae</taxon>
        <taxon>Agaricales</taxon>
        <taxon>Marasmiineae</taxon>
        <taxon>Physalacriaceae</taxon>
        <taxon>Armillaria</taxon>
    </lineage>
</organism>
<accession>A0A2H3DEF7</accession>
<dbReference type="InParanoid" id="A0A2H3DEF7"/>
<protein>
    <submittedName>
        <fullName evidence="1">Uncharacterized protein</fullName>
    </submittedName>
</protein>
<evidence type="ECO:0000313" key="2">
    <source>
        <dbReference type="Proteomes" id="UP000217790"/>
    </source>
</evidence>
<reference evidence="2" key="1">
    <citation type="journal article" date="2017" name="Nat. Ecol. Evol.">
        <title>Genome expansion and lineage-specific genetic innovations in the forest pathogenic fungi Armillaria.</title>
        <authorList>
            <person name="Sipos G."/>
            <person name="Prasanna A.N."/>
            <person name="Walter M.C."/>
            <person name="O'Connor E."/>
            <person name="Balint B."/>
            <person name="Krizsan K."/>
            <person name="Kiss B."/>
            <person name="Hess J."/>
            <person name="Varga T."/>
            <person name="Slot J."/>
            <person name="Riley R."/>
            <person name="Boka B."/>
            <person name="Rigling D."/>
            <person name="Barry K."/>
            <person name="Lee J."/>
            <person name="Mihaltcheva S."/>
            <person name="LaButti K."/>
            <person name="Lipzen A."/>
            <person name="Waldron R."/>
            <person name="Moloney N.M."/>
            <person name="Sperisen C."/>
            <person name="Kredics L."/>
            <person name="Vagvoelgyi C."/>
            <person name="Patrignani A."/>
            <person name="Fitzpatrick D."/>
            <person name="Nagy I."/>
            <person name="Doyle S."/>
            <person name="Anderson J.B."/>
            <person name="Grigoriev I.V."/>
            <person name="Gueldener U."/>
            <person name="Muensterkoetter M."/>
            <person name="Nagy L.G."/>
        </authorList>
    </citation>
    <scope>NUCLEOTIDE SEQUENCE [LARGE SCALE GENOMIC DNA]</scope>
    <source>
        <strain evidence="2">Ar21-2</strain>
    </source>
</reference>
<name>A0A2H3DEF7_ARMGA</name>
<dbReference type="Proteomes" id="UP000217790">
    <property type="component" value="Unassembled WGS sequence"/>
</dbReference>
<gene>
    <name evidence="1" type="ORF">ARMGADRAFT_1169092</name>
</gene>
<dbReference type="EMBL" id="KZ293683">
    <property type="protein sequence ID" value="PBK86643.1"/>
    <property type="molecule type" value="Genomic_DNA"/>
</dbReference>
<evidence type="ECO:0000313" key="1">
    <source>
        <dbReference type="EMBL" id="PBK86643.1"/>
    </source>
</evidence>
<sequence length="210" mass="23330">MIARIRTDSFWATFDVPLHQDSLGKQESQESRSRGLPLSILRLSSPDIALIRITYLDFNRGVVYLRCPSLASLWIHTKLSCSKDPGQHWLWMPRSEAHCPLGYLCRILKLERLILFPRLSYTCPILDPGLQASGLLFCCSNRDDYVPIRCMPDVLTSISPATIKLGPETSSVAGYPLPIAEGVEPILKHPNAVTAGIIGRGTADDVMENN</sequence>